<dbReference type="GO" id="GO:0005886">
    <property type="term" value="C:plasma membrane"/>
    <property type="evidence" value="ECO:0007669"/>
    <property type="project" value="UniProtKB-ARBA"/>
</dbReference>
<feature type="transmembrane region" description="Helical" evidence="6">
    <location>
        <begin position="59"/>
        <end position="79"/>
    </location>
</feature>
<keyword evidence="2" id="KW-1003">Cell membrane</keyword>
<dbReference type="Proteomes" id="UP000288052">
    <property type="component" value="Unassembled WGS sequence"/>
</dbReference>
<evidence type="ECO:0000256" key="6">
    <source>
        <dbReference type="SAM" id="Phobius"/>
    </source>
</evidence>
<feature type="transmembrane region" description="Helical" evidence="6">
    <location>
        <begin position="131"/>
        <end position="150"/>
    </location>
</feature>
<dbReference type="EMBL" id="QXGI01000002">
    <property type="protein sequence ID" value="RSX49274.1"/>
    <property type="molecule type" value="Genomic_DNA"/>
</dbReference>
<gene>
    <name evidence="7" type="ORF">D2E22_0694</name>
</gene>
<dbReference type="PANTHER" id="PTHR34857:SF2">
    <property type="entry name" value="SLL0384 PROTEIN"/>
    <property type="match status" value="1"/>
</dbReference>
<evidence type="ECO:0000256" key="3">
    <source>
        <dbReference type="ARBA" id="ARBA00022692"/>
    </source>
</evidence>
<evidence type="ECO:0000256" key="5">
    <source>
        <dbReference type="ARBA" id="ARBA00023136"/>
    </source>
</evidence>
<dbReference type="InterPro" id="IPR051611">
    <property type="entry name" value="ECF_transporter_component"/>
</dbReference>
<dbReference type="AlphaFoldDB" id="A0A430F8W5"/>
<evidence type="ECO:0000256" key="2">
    <source>
        <dbReference type="ARBA" id="ARBA00022475"/>
    </source>
</evidence>
<comment type="caution">
    <text evidence="7">The sequence shown here is derived from an EMBL/GenBank/DDBJ whole genome shotgun (WGS) entry which is preliminary data.</text>
</comment>
<evidence type="ECO:0000313" key="7">
    <source>
        <dbReference type="EMBL" id="RSX49274.1"/>
    </source>
</evidence>
<evidence type="ECO:0000256" key="1">
    <source>
        <dbReference type="ARBA" id="ARBA00004141"/>
    </source>
</evidence>
<evidence type="ECO:0000313" key="8">
    <source>
        <dbReference type="Proteomes" id="UP000288052"/>
    </source>
</evidence>
<keyword evidence="4 6" id="KW-1133">Transmembrane helix</keyword>
<feature type="transmembrane region" description="Helical" evidence="6">
    <location>
        <begin position="21"/>
        <end position="47"/>
    </location>
</feature>
<keyword evidence="3 6" id="KW-0812">Transmembrane</keyword>
<accession>A0A430F8W5</accession>
<dbReference type="CDD" id="cd16914">
    <property type="entry name" value="EcfT"/>
    <property type="match status" value="1"/>
</dbReference>
<keyword evidence="5 6" id="KW-0472">Membrane</keyword>
<keyword evidence="8" id="KW-1185">Reference proteome</keyword>
<protein>
    <submittedName>
        <fullName evidence="7">Cobalt ABC transporter permease</fullName>
    </submittedName>
</protein>
<comment type="subcellular location">
    <subcellularLocation>
        <location evidence="1">Membrane</location>
        <topology evidence="1">Multi-pass membrane protein</topology>
    </subcellularLocation>
</comment>
<dbReference type="PANTHER" id="PTHR34857">
    <property type="entry name" value="SLL0384 PROTEIN"/>
    <property type="match status" value="1"/>
</dbReference>
<dbReference type="InterPro" id="IPR003339">
    <property type="entry name" value="ABC/ECF_trnsptr_transmembrane"/>
</dbReference>
<organism evidence="7 8">
    <name type="scientific">Bifidobacterium castoris</name>
    <dbReference type="NCBI Taxonomy" id="2306972"/>
    <lineage>
        <taxon>Bacteria</taxon>
        <taxon>Bacillati</taxon>
        <taxon>Actinomycetota</taxon>
        <taxon>Actinomycetes</taxon>
        <taxon>Bifidobacteriales</taxon>
        <taxon>Bifidobacteriaceae</taxon>
        <taxon>Bifidobacterium</taxon>
    </lineage>
</organism>
<evidence type="ECO:0000256" key="4">
    <source>
        <dbReference type="ARBA" id="ARBA00022989"/>
    </source>
</evidence>
<dbReference type="Pfam" id="PF02361">
    <property type="entry name" value="CbiQ"/>
    <property type="match status" value="1"/>
</dbReference>
<name>A0A430F8W5_9BIFI</name>
<proteinExistence type="predicted"/>
<sequence length="235" mass="24985">MTQAAERPAAGGVALDPRVKLSMVVAANALMVMHVGPVVQAVAVMVFTMPLFMAGKARAGARMLACYALLCAVQAVAAAGVTRMPWLHVVGFTASGIAMMMPCLAAGASAFGTTRIGDLVCTMRRLHMPDAIVIPVVVAMRFFPTIRHDCRMIRRSMRLRGHSMLRHPLRSFEYVIVPLLMNATRVADDLTVAGLTKGLGSHARPTSLNEPRMRAADWAVLAAVVALPVAGAMLG</sequence>
<reference evidence="7 8" key="1">
    <citation type="submission" date="2018-09" db="EMBL/GenBank/DDBJ databases">
        <title>Characterization of the phylogenetic diversity of five novel species belonging to the genus Bifidobacterium.</title>
        <authorList>
            <person name="Lugli G.A."/>
            <person name="Duranti S."/>
            <person name="Milani C."/>
        </authorList>
    </citation>
    <scope>NUCLEOTIDE SEQUENCE [LARGE SCALE GENOMIC DNA]</scope>
    <source>
        <strain evidence="7 8">2020B</strain>
    </source>
</reference>
<dbReference type="RefSeq" id="WP_241218158.1">
    <property type="nucleotide sequence ID" value="NZ_QXGI01000002.1"/>
</dbReference>
<feature type="transmembrane region" description="Helical" evidence="6">
    <location>
        <begin position="86"/>
        <end position="111"/>
    </location>
</feature>